<keyword evidence="2 4" id="KW-0456">Lyase</keyword>
<dbReference type="InterPro" id="IPR029045">
    <property type="entry name" value="ClpP/crotonase-like_dom_sf"/>
</dbReference>
<evidence type="ECO:0000256" key="3">
    <source>
        <dbReference type="RuleBase" id="RU003707"/>
    </source>
</evidence>
<accession>A0A062UX18</accession>
<dbReference type="Gene3D" id="1.10.12.10">
    <property type="entry name" value="Lyase 2-enoyl-coa Hydratase, Chain A, domain 2"/>
    <property type="match status" value="1"/>
</dbReference>
<dbReference type="Pfam" id="PF00378">
    <property type="entry name" value="ECH_1"/>
    <property type="match status" value="1"/>
</dbReference>
<dbReference type="InterPro" id="IPR014748">
    <property type="entry name" value="Enoyl-CoA_hydra_C"/>
</dbReference>
<dbReference type="EC" id="4.2.1.55" evidence="4"/>
<reference evidence="4 5" key="1">
    <citation type="journal article" date="2013" name="Nature">
        <title>Anaerobic oxidation of methane coupled to nitrate reduction in a novel archaeal lineage.</title>
        <authorList>
            <person name="Haroon M.F."/>
            <person name="Hu S."/>
            <person name="Shi Y."/>
            <person name="Imelfort M."/>
            <person name="Keller J."/>
            <person name="Hugenholtz P."/>
            <person name="Yuan Z."/>
            <person name="Tyson G.W."/>
        </authorList>
    </citation>
    <scope>NUCLEOTIDE SEQUENCE [LARGE SCALE GENOMIC DNA]</scope>
    <source>
        <strain evidence="4 5">ANME-2d</strain>
    </source>
</reference>
<evidence type="ECO:0000313" key="4">
    <source>
        <dbReference type="EMBL" id="KCZ71536.1"/>
    </source>
</evidence>
<dbReference type="Gene3D" id="3.90.226.10">
    <property type="entry name" value="2-enoyl-CoA Hydratase, Chain A, domain 1"/>
    <property type="match status" value="1"/>
</dbReference>
<dbReference type="Proteomes" id="UP000027153">
    <property type="component" value="Unassembled WGS sequence"/>
</dbReference>
<dbReference type="PATRIC" id="fig|1392998.3.peg.2265"/>
<dbReference type="GO" id="GO:0016836">
    <property type="term" value="F:hydro-lyase activity"/>
    <property type="evidence" value="ECO:0007669"/>
    <property type="project" value="UniProtKB-ARBA"/>
</dbReference>
<organism evidence="4 5">
    <name type="scientific">Candidatus Methanoperedens nitratireducens</name>
    <dbReference type="NCBI Taxonomy" id="1392998"/>
    <lineage>
        <taxon>Archaea</taxon>
        <taxon>Methanobacteriati</taxon>
        <taxon>Methanobacteriota</taxon>
        <taxon>Stenosarchaea group</taxon>
        <taxon>Methanomicrobia</taxon>
        <taxon>Methanosarcinales</taxon>
        <taxon>ANME-2 cluster</taxon>
        <taxon>Candidatus Methanoperedentaceae</taxon>
        <taxon>Candidatus Methanoperedens</taxon>
    </lineage>
</organism>
<evidence type="ECO:0000313" key="5">
    <source>
        <dbReference type="Proteomes" id="UP000027153"/>
    </source>
</evidence>
<comment type="similarity">
    <text evidence="1 3">Belongs to the enoyl-CoA hydratase/isomerase family.</text>
</comment>
<dbReference type="PANTHER" id="PTHR11941">
    <property type="entry name" value="ENOYL-COA HYDRATASE-RELATED"/>
    <property type="match status" value="1"/>
</dbReference>
<dbReference type="PANTHER" id="PTHR11941:SF54">
    <property type="entry name" value="ENOYL-COA HYDRATASE, MITOCHONDRIAL"/>
    <property type="match status" value="1"/>
</dbReference>
<sequence length="260" mass="28476">MSAGNEHEHIVTERKKEIGTIILNRPEVMNILDAKTLKELGDSLTDLEKDKQIRAIIITGGKTFSAGVDIRVLKDKDPNGAEALSRLGHRIFNQIENMEKPTIAAVSGYVLGGGCEMALACDIRISGENARIGQPEVKIGIIPGFGGTQRLTRLVGIGKTKEMILTGRTVGAKEALSIGLVNMVVKDEELMDNAEKMAQVLAQKSPITIKMAKDLINKNQDIGRGLEMEINYFSECFASQDHIEGMNAFIEKRTPRFKGE</sequence>
<dbReference type="CDD" id="cd06558">
    <property type="entry name" value="crotonase-like"/>
    <property type="match status" value="1"/>
</dbReference>
<dbReference type="PROSITE" id="PS00166">
    <property type="entry name" value="ENOYL_COA_HYDRATASE"/>
    <property type="match status" value="1"/>
</dbReference>
<dbReference type="InterPro" id="IPR018376">
    <property type="entry name" value="Enoyl-CoA_hyd/isom_CS"/>
</dbReference>
<evidence type="ECO:0000256" key="2">
    <source>
        <dbReference type="ARBA" id="ARBA00023239"/>
    </source>
</evidence>
<keyword evidence="5" id="KW-1185">Reference proteome</keyword>
<dbReference type="OrthoDB" id="27846at2157"/>
<gene>
    <name evidence="4" type="ORF">ANME2D_02269</name>
</gene>
<dbReference type="InterPro" id="IPR001753">
    <property type="entry name" value="Enoyl-CoA_hydra/iso"/>
</dbReference>
<dbReference type="SUPFAM" id="SSF52096">
    <property type="entry name" value="ClpP/crotonase"/>
    <property type="match status" value="1"/>
</dbReference>
<evidence type="ECO:0000256" key="1">
    <source>
        <dbReference type="ARBA" id="ARBA00005254"/>
    </source>
</evidence>
<name>A0A062UX18_9EURY</name>
<dbReference type="FunFam" id="1.10.12.10:FF:000001">
    <property type="entry name" value="Probable enoyl-CoA hydratase, mitochondrial"/>
    <property type="match status" value="1"/>
</dbReference>
<proteinExistence type="inferred from homology"/>
<comment type="caution">
    <text evidence="4">The sequence shown here is derived from an EMBL/GenBank/DDBJ whole genome shotgun (WGS) entry which is preliminary data.</text>
</comment>
<protein>
    <submittedName>
        <fullName evidence="4">Enoyl-CoA hydratase/carnithine racemase</fullName>
        <ecNumber evidence="4">4.2.1.55</ecNumber>
    </submittedName>
</protein>
<dbReference type="GO" id="GO:0006635">
    <property type="term" value="P:fatty acid beta-oxidation"/>
    <property type="evidence" value="ECO:0007669"/>
    <property type="project" value="TreeGrafter"/>
</dbReference>
<dbReference type="FunFam" id="3.90.226.10:FF:000009">
    <property type="entry name" value="Carnitinyl-CoA dehydratase"/>
    <property type="match status" value="1"/>
</dbReference>
<dbReference type="RefSeq" id="WP_048091544.1">
    <property type="nucleotide sequence ID" value="NZ_JMIY01000005.1"/>
</dbReference>
<dbReference type="AlphaFoldDB" id="A0A062UX18"/>
<dbReference type="EMBL" id="JMIY01000005">
    <property type="protein sequence ID" value="KCZ71536.1"/>
    <property type="molecule type" value="Genomic_DNA"/>
</dbReference>